<evidence type="ECO:0000313" key="2">
    <source>
        <dbReference type="Proteomes" id="UP001163739"/>
    </source>
</evidence>
<keyword evidence="2" id="KW-1185">Reference proteome</keyword>
<protein>
    <recommendedName>
        <fullName evidence="3">Actin-like protein N-terminal domain-containing protein</fullName>
    </recommendedName>
</protein>
<dbReference type="Proteomes" id="UP001163739">
    <property type="component" value="Chromosome"/>
</dbReference>
<organism evidence="1 2">
    <name type="scientific">Alkalimarinus alittae</name>
    <dbReference type="NCBI Taxonomy" id="2961619"/>
    <lineage>
        <taxon>Bacteria</taxon>
        <taxon>Pseudomonadati</taxon>
        <taxon>Pseudomonadota</taxon>
        <taxon>Gammaproteobacteria</taxon>
        <taxon>Alteromonadales</taxon>
        <taxon>Alteromonadaceae</taxon>
        <taxon>Alkalimarinus</taxon>
    </lineage>
</organism>
<gene>
    <name evidence="1" type="ORF">NKI27_09915</name>
</gene>
<proteinExistence type="predicted"/>
<dbReference type="RefSeq" id="WP_265045906.1">
    <property type="nucleotide sequence ID" value="NZ_CP100390.1"/>
</dbReference>
<accession>A0ABY6MX59</accession>
<dbReference type="EMBL" id="CP100390">
    <property type="protein sequence ID" value="UZE94411.1"/>
    <property type="molecule type" value="Genomic_DNA"/>
</dbReference>
<evidence type="ECO:0000313" key="1">
    <source>
        <dbReference type="EMBL" id="UZE94411.1"/>
    </source>
</evidence>
<dbReference type="Gene3D" id="3.30.420.40">
    <property type="match status" value="1"/>
</dbReference>
<name>A0ABY6MX59_9ALTE</name>
<reference evidence="1" key="1">
    <citation type="submission" date="2022-06" db="EMBL/GenBank/DDBJ databases">
        <title>Alkalimarinus sp. nov., isolated from gut of a Alitta virens.</title>
        <authorList>
            <person name="Yang A.I."/>
            <person name="Shin N.-R."/>
        </authorList>
    </citation>
    <scope>NUCLEOTIDE SEQUENCE</scope>
    <source>
        <strain evidence="1">A2M4</strain>
    </source>
</reference>
<sequence>MFVLGLDIGYSNFKAVYGGPFRPINEAVTVIKPAETAPLRKLSRSLMGNNDDDLLDQVTHGRAIILDPGFFSTGWITLKKGRQEDSSSGTSLDAMSRYLDAVSKSIGKECRTTLPIDDIEFAVREGGEHIYAAGQKVLLEDHLVAGYEAVTSSTITSLRTATRSESGAYCGVLMLIGGGAKAFEEVARESFQTARILISKTPVVCNDLEFFLAGRRILSRQNTTTFPHGGEVL</sequence>
<dbReference type="InterPro" id="IPR043129">
    <property type="entry name" value="ATPase_NBD"/>
</dbReference>
<dbReference type="SUPFAM" id="SSF53067">
    <property type="entry name" value="Actin-like ATPase domain"/>
    <property type="match status" value="1"/>
</dbReference>
<evidence type="ECO:0008006" key="3">
    <source>
        <dbReference type="Google" id="ProtNLM"/>
    </source>
</evidence>